<feature type="domain" description="Protein kinase" evidence="2">
    <location>
        <begin position="10"/>
        <end position="94"/>
    </location>
</feature>
<dbReference type="SUPFAM" id="SSF56112">
    <property type="entry name" value="Protein kinase-like (PK-like)"/>
    <property type="match status" value="1"/>
</dbReference>
<dbReference type="GO" id="GO:0005524">
    <property type="term" value="F:ATP binding"/>
    <property type="evidence" value="ECO:0007669"/>
    <property type="project" value="UniProtKB-UniRule"/>
</dbReference>
<comment type="caution">
    <text evidence="3">The sequence shown here is derived from an EMBL/GenBank/DDBJ whole genome shotgun (WGS) entry which is preliminary data.</text>
</comment>
<proteinExistence type="predicted"/>
<gene>
    <name evidence="3" type="ORF">EG327_005831</name>
</gene>
<sequence length="94" mass="10821">MKPLMVRDRYQLDRRLGRGSYGEVYLGHHLESGEEVALKLEYNQVNPSQLKNEVDIYKQLSGGSGIPQVYWYGSDCEFRIMAFELLGPRAIPSR</sequence>
<name>A0A8H3V7G2_VENIN</name>
<organism evidence="3 4">
    <name type="scientific">Venturia inaequalis</name>
    <name type="common">Apple scab fungus</name>
    <dbReference type="NCBI Taxonomy" id="5025"/>
    <lineage>
        <taxon>Eukaryota</taxon>
        <taxon>Fungi</taxon>
        <taxon>Dikarya</taxon>
        <taxon>Ascomycota</taxon>
        <taxon>Pezizomycotina</taxon>
        <taxon>Dothideomycetes</taxon>
        <taxon>Pleosporomycetidae</taxon>
        <taxon>Venturiales</taxon>
        <taxon>Venturiaceae</taxon>
        <taxon>Venturia</taxon>
    </lineage>
</organism>
<protein>
    <recommendedName>
        <fullName evidence="2">Protein kinase domain-containing protein</fullName>
    </recommendedName>
</protein>
<keyword evidence="1" id="KW-0547">Nucleotide-binding</keyword>
<evidence type="ECO:0000259" key="2">
    <source>
        <dbReference type="PROSITE" id="PS50011"/>
    </source>
</evidence>
<accession>A0A8H3V7G2</accession>
<dbReference type="PROSITE" id="PS00107">
    <property type="entry name" value="PROTEIN_KINASE_ATP"/>
    <property type="match status" value="1"/>
</dbReference>
<dbReference type="GO" id="GO:0004672">
    <property type="term" value="F:protein kinase activity"/>
    <property type="evidence" value="ECO:0007669"/>
    <property type="project" value="InterPro"/>
</dbReference>
<dbReference type="AlphaFoldDB" id="A0A8H3V7G2"/>
<feature type="binding site" evidence="1">
    <location>
        <position position="39"/>
    </location>
    <ligand>
        <name>ATP</name>
        <dbReference type="ChEBI" id="CHEBI:30616"/>
    </ligand>
</feature>
<dbReference type="Gene3D" id="3.30.200.20">
    <property type="entry name" value="Phosphorylase Kinase, domain 1"/>
    <property type="match status" value="1"/>
</dbReference>
<evidence type="ECO:0000313" key="3">
    <source>
        <dbReference type="EMBL" id="KAE9982432.1"/>
    </source>
</evidence>
<keyword evidence="4" id="KW-1185">Reference proteome</keyword>
<evidence type="ECO:0000256" key="1">
    <source>
        <dbReference type="PROSITE-ProRule" id="PRU10141"/>
    </source>
</evidence>
<dbReference type="InterPro" id="IPR000719">
    <property type="entry name" value="Prot_kinase_dom"/>
</dbReference>
<dbReference type="InterPro" id="IPR017441">
    <property type="entry name" value="Protein_kinase_ATP_BS"/>
</dbReference>
<dbReference type="InterPro" id="IPR011009">
    <property type="entry name" value="Kinase-like_dom_sf"/>
</dbReference>
<dbReference type="EMBL" id="WNWR01000339">
    <property type="protein sequence ID" value="KAE9982432.1"/>
    <property type="molecule type" value="Genomic_DNA"/>
</dbReference>
<dbReference type="PROSITE" id="PS50011">
    <property type="entry name" value="PROTEIN_KINASE_DOM"/>
    <property type="match status" value="1"/>
</dbReference>
<reference evidence="3 4" key="1">
    <citation type="submission" date="2019-07" db="EMBL/GenBank/DDBJ databases">
        <title>Venturia inaequalis Genome Resource.</title>
        <authorList>
            <person name="Lichtner F.J."/>
        </authorList>
    </citation>
    <scope>NUCLEOTIDE SEQUENCE [LARGE SCALE GENOMIC DNA]</scope>
    <source>
        <strain evidence="3 4">DMI_063113</strain>
    </source>
</reference>
<keyword evidence="1" id="KW-0067">ATP-binding</keyword>
<evidence type="ECO:0000313" key="4">
    <source>
        <dbReference type="Proteomes" id="UP000490939"/>
    </source>
</evidence>
<dbReference type="Proteomes" id="UP000490939">
    <property type="component" value="Unassembled WGS sequence"/>
</dbReference>